<comment type="caution">
    <text evidence="3">The sequence shown here is derived from an EMBL/GenBank/DDBJ whole genome shotgun (WGS) entry which is preliminary data.</text>
</comment>
<feature type="coiled-coil region" evidence="1">
    <location>
        <begin position="21"/>
        <end position="48"/>
    </location>
</feature>
<evidence type="ECO:0000256" key="1">
    <source>
        <dbReference type="SAM" id="Coils"/>
    </source>
</evidence>
<evidence type="ECO:0000313" key="3">
    <source>
        <dbReference type="EMBL" id="KAG1327767.1"/>
    </source>
</evidence>
<protein>
    <submittedName>
        <fullName evidence="3">Uncharacterized protein</fullName>
    </submittedName>
</protein>
<sequence length="203" mass="22668">MAFLKLGYYLCAHSEAVNLHKVEASKTIQEAQEEIKKVQAKVEDPKKASRSHSAKVDHLQEALRREEQVSVGLKAALSLEEEKQRKAKEEVDAEKERAVEVFKSTKVMEDIKIAFTQEAFLEGFMVCMKRIVKKFPNTDLDFLIEEPGDKVEPSHIDAVPPIIRPDAETSNTAMVISESVPEPGVAEDMPTSPTAPPPEDENL</sequence>
<evidence type="ECO:0000313" key="4">
    <source>
        <dbReference type="Proteomes" id="UP000797356"/>
    </source>
</evidence>
<accession>A0A8K0HW75</accession>
<dbReference type="AlphaFoldDB" id="A0A8K0HW75"/>
<feature type="region of interest" description="Disordered" evidence="2">
    <location>
        <begin position="165"/>
        <end position="203"/>
    </location>
</feature>
<gene>
    <name evidence="3" type="ORF">COCNU_01G017010</name>
</gene>
<reference evidence="3" key="2">
    <citation type="submission" date="2019-07" db="EMBL/GenBank/DDBJ databases">
        <authorList>
            <person name="Yang Y."/>
            <person name="Bocs S."/>
            <person name="Baudouin L."/>
        </authorList>
    </citation>
    <scope>NUCLEOTIDE SEQUENCE</scope>
    <source>
        <tissue evidence="3">Spear leaf of Hainan Tall coconut</tissue>
    </source>
</reference>
<keyword evidence="1" id="KW-0175">Coiled coil</keyword>
<organism evidence="3 4">
    <name type="scientific">Cocos nucifera</name>
    <name type="common">Coconut palm</name>
    <dbReference type="NCBI Taxonomy" id="13894"/>
    <lineage>
        <taxon>Eukaryota</taxon>
        <taxon>Viridiplantae</taxon>
        <taxon>Streptophyta</taxon>
        <taxon>Embryophyta</taxon>
        <taxon>Tracheophyta</taxon>
        <taxon>Spermatophyta</taxon>
        <taxon>Magnoliopsida</taxon>
        <taxon>Liliopsida</taxon>
        <taxon>Arecaceae</taxon>
        <taxon>Arecoideae</taxon>
        <taxon>Cocoseae</taxon>
        <taxon>Attaleinae</taxon>
        <taxon>Cocos</taxon>
    </lineage>
</organism>
<proteinExistence type="predicted"/>
<keyword evidence="4" id="KW-1185">Reference proteome</keyword>
<evidence type="ECO:0000256" key="2">
    <source>
        <dbReference type="SAM" id="MobiDB-lite"/>
    </source>
</evidence>
<reference evidence="3" key="1">
    <citation type="journal article" date="2017" name="Gigascience">
        <title>The genome draft of coconut (Cocos nucifera).</title>
        <authorList>
            <person name="Xiao Y."/>
            <person name="Xu P."/>
            <person name="Fan H."/>
            <person name="Baudouin L."/>
            <person name="Xia W."/>
            <person name="Bocs S."/>
            <person name="Xu J."/>
            <person name="Li Q."/>
            <person name="Guo A."/>
            <person name="Zhou L."/>
            <person name="Li J."/>
            <person name="Wu Y."/>
            <person name="Ma Z."/>
            <person name="Armero A."/>
            <person name="Issali A.E."/>
            <person name="Liu N."/>
            <person name="Peng M."/>
            <person name="Yang Y."/>
        </authorList>
    </citation>
    <scope>NUCLEOTIDE SEQUENCE</scope>
    <source>
        <tissue evidence="3">Spear leaf of Hainan Tall coconut</tissue>
    </source>
</reference>
<name>A0A8K0HW75_COCNU</name>
<dbReference type="EMBL" id="CM017872">
    <property type="protein sequence ID" value="KAG1327767.1"/>
    <property type="molecule type" value="Genomic_DNA"/>
</dbReference>
<dbReference type="Proteomes" id="UP000797356">
    <property type="component" value="Chromosome 1"/>
</dbReference>